<dbReference type="Proteomes" id="UP000733611">
    <property type="component" value="Unassembled WGS sequence"/>
</dbReference>
<gene>
    <name evidence="5" type="ORF">H9847_05245</name>
</gene>
<dbReference type="PROSITE" id="PS50887">
    <property type="entry name" value="GGDEF"/>
    <property type="match status" value="1"/>
</dbReference>
<dbReference type="Pfam" id="PF00990">
    <property type="entry name" value="GGDEF"/>
    <property type="match status" value="1"/>
</dbReference>
<dbReference type="EMBL" id="JAHLFE010000105">
    <property type="protein sequence ID" value="MBU3844262.1"/>
    <property type="molecule type" value="Genomic_DNA"/>
</dbReference>
<feature type="compositionally biased region" description="Low complexity" evidence="3">
    <location>
        <begin position="308"/>
        <end position="331"/>
    </location>
</feature>
<feature type="domain" description="GGDEF" evidence="4">
    <location>
        <begin position="404"/>
        <end position="536"/>
    </location>
</feature>
<proteinExistence type="predicted"/>
<dbReference type="NCBIfam" id="TIGR00254">
    <property type="entry name" value="GGDEF"/>
    <property type="match status" value="1"/>
</dbReference>
<sequence>MARFNELAFLSSKLSIALLRVDFESDEVLVISNSARPVENGYTFSWRSYALTCLKGLFGSNPTILQDITSNSLKRLAVNAQLSDEKVFNRVLVHSEDLTALYSLNIVFKDDGFKTYAYITVTRDNEQRLLHSIVKTFIFNVCDYFVRIEVDTDHFSMISTSSRDTPLPMVSGCYTEEMHRYNKLFVAPEDYEHITALMEIESMVKALETQQCLTFYSGLIENGRYARKKLEARYFDDNKNIILLYRTDVTQIYNEERLKVKRLEEMLERAYTDALTSLLNHQGMESRCTSLLESLVSEQHQEQPPAKTVAASETPAPVTATATTTAPAPVTTTANATATSTSVAVNQEAATVAAEVEIETPYESMGVKPPVSITTLLQTGTTPSQAAELNVASLQESISGQQNLMCALLFVDLDNFKQANDKFGHPAGDEVLQQTALIIKESLRGKDLAGRMGGDEFEILLVDIKDKEYAQQVAQHILSRVESIAVGDGSVQVSCSIGIAYTCDEGFAYKALVAKADRCVYRAKSLGKGQVVTALE</sequence>
<dbReference type="SMART" id="SM00267">
    <property type="entry name" value="GGDEF"/>
    <property type="match status" value="1"/>
</dbReference>
<comment type="caution">
    <text evidence="5">The sequence shown here is derived from an EMBL/GenBank/DDBJ whole genome shotgun (WGS) entry which is preliminary data.</text>
</comment>
<reference evidence="5" key="2">
    <citation type="submission" date="2021-04" db="EMBL/GenBank/DDBJ databases">
        <authorList>
            <person name="Gilroy R."/>
        </authorList>
    </citation>
    <scope>NUCLEOTIDE SEQUENCE</scope>
    <source>
        <strain evidence="5">378</strain>
    </source>
</reference>
<comment type="catalytic activity">
    <reaction evidence="2">
        <text>2 GTP = 3',3'-c-di-GMP + 2 diphosphate</text>
        <dbReference type="Rhea" id="RHEA:24898"/>
        <dbReference type="ChEBI" id="CHEBI:33019"/>
        <dbReference type="ChEBI" id="CHEBI:37565"/>
        <dbReference type="ChEBI" id="CHEBI:58805"/>
        <dbReference type="EC" id="2.7.7.65"/>
    </reaction>
</comment>
<reference evidence="5" key="1">
    <citation type="journal article" date="2021" name="PeerJ">
        <title>Extensive microbial diversity within the chicken gut microbiome revealed by metagenomics and culture.</title>
        <authorList>
            <person name="Gilroy R."/>
            <person name="Ravi A."/>
            <person name="Getino M."/>
            <person name="Pursley I."/>
            <person name="Horton D.L."/>
            <person name="Alikhan N.F."/>
            <person name="Baker D."/>
            <person name="Gharbi K."/>
            <person name="Hall N."/>
            <person name="Watson M."/>
            <person name="Adriaenssens E.M."/>
            <person name="Foster-Nyarko E."/>
            <person name="Jarju S."/>
            <person name="Secka A."/>
            <person name="Antonio M."/>
            <person name="Oren A."/>
            <person name="Chaudhuri R.R."/>
            <person name="La Ragione R."/>
            <person name="Hildebrand F."/>
            <person name="Pallen M.J."/>
        </authorList>
    </citation>
    <scope>NUCLEOTIDE SEQUENCE</scope>
    <source>
        <strain evidence="5">378</strain>
    </source>
</reference>
<dbReference type="InterPro" id="IPR043128">
    <property type="entry name" value="Rev_trsase/Diguanyl_cyclase"/>
</dbReference>
<evidence type="ECO:0000256" key="1">
    <source>
        <dbReference type="ARBA" id="ARBA00012528"/>
    </source>
</evidence>
<dbReference type="GO" id="GO:0052621">
    <property type="term" value="F:diguanylate cyclase activity"/>
    <property type="evidence" value="ECO:0007669"/>
    <property type="project" value="UniProtKB-EC"/>
</dbReference>
<protein>
    <recommendedName>
        <fullName evidence="1">diguanylate cyclase</fullName>
        <ecNumber evidence="1">2.7.7.65</ecNumber>
    </recommendedName>
</protein>
<name>A0A948TGB0_9GAMM</name>
<evidence type="ECO:0000259" key="4">
    <source>
        <dbReference type="PROSITE" id="PS50887"/>
    </source>
</evidence>
<dbReference type="Gene3D" id="3.30.70.270">
    <property type="match status" value="1"/>
</dbReference>
<dbReference type="PANTHER" id="PTHR45138">
    <property type="entry name" value="REGULATORY COMPONENTS OF SENSORY TRANSDUCTION SYSTEM"/>
    <property type="match status" value="1"/>
</dbReference>
<dbReference type="InterPro" id="IPR000160">
    <property type="entry name" value="GGDEF_dom"/>
</dbReference>
<evidence type="ECO:0000256" key="2">
    <source>
        <dbReference type="ARBA" id="ARBA00034247"/>
    </source>
</evidence>
<dbReference type="CDD" id="cd01949">
    <property type="entry name" value="GGDEF"/>
    <property type="match status" value="1"/>
</dbReference>
<dbReference type="InterPro" id="IPR050469">
    <property type="entry name" value="Diguanylate_Cyclase"/>
</dbReference>
<dbReference type="AlphaFoldDB" id="A0A948TGB0"/>
<evidence type="ECO:0000313" key="6">
    <source>
        <dbReference type="Proteomes" id="UP000733611"/>
    </source>
</evidence>
<dbReference type="SUPFAM" id="SSF55073">
    <property type="entry name" value="Nucleotide cyclase"/>
    <property type="match status" value="1"/>
</dbReference>
<feature type="region of interest" description="Disordered" evidence="3">
    <location>
        <begin position="296"/>
        <end position="331"/>
    </location>
</feature>
<accession>A0A948TGB0</accession>
<dbReference type="PANTHER" id="PTHR45138:SF9">
    <property type="entry name" value="DIGUANYLATE CYCLASE DGCM-RELATED"/>
    <property type="match status" value="1"/>
</dbReference>
<dbReference type="InterPro" id="IPR029787">
    <property type="entry name" value="Nucleotide_cyclase"/>
</dbReference>
<organism evidence="5 6">
    <name type="scientific">Candidatus Anaerobiospirillum pullicola</name>
    <dbReference type="NCBI Taxonomy" id="2838451"/>
    <lineage>
        <taxon>Bacteria</taxon>
        <taxon>Pseudomonadati</taxon>
        <taxon>Pseudomonadota</taxon>
        <taxon>Gammaproteobacteria</taxon>
        <taxon>Aeromonadales</taxon>
        <taxon>Succinivibrionaceae</taxon>
        <taxon>Anaerobiospirillum</taxon>
    </lineage>
</organism>
<evidence type="ECO:0000313" key="5">
    <source>
        <dbReference type="EMBL" id="MBU3844262.1"/>
    </source>
</evidence>
<evidence type="ECO:0000256" key="3">
    <source>
        <dbReference type="SAM" id="MobiDB-lite"/>
    </source>
</evidence>
<dbReference type="EC" id="2.7.7.65" evidence="1"/>